<dbReference type="Proteomes" id="UP000266313">
    <property type="component" value="Chromosome"/>
</dbReference>
<evidence type="ECO:0000313" key="3">
    <source>
        <dbReference type="EMBL" id="BBA36239.1"/>
    </source>
</evidence>
<gene>
    <name evidence="3" type="ORF">sS8_4309</name>
</gene>
<feature type="domain" description="Glycosyl transferase family 1" evidence="1">
    <location>
        <begin position="205"/>
        <end position="341"/>
    </location>
</feature>
<dbReference type="AlphaFoldDB" id="A0A250L1S6"/>
<dbReference type="Pfam" id="PF00534">
    <property type="entry name" value="Glycos_transf_1"/>
    <property type="match status" value="1"/>
</dbReference>
<evidence type="ECO:0000313" key="4">
    <source>
        <dbReference type="Proteomes" id="UP000266313"/>
    </source>
</evidence>
<evidence type="ECO:0000259" key="2">
    <source>
        <dbReference type="Pfam" id="PF13579"/>
    </source>
</evidence>
<dbReference type="Pfam" id="PF13579">
    <property type="entry name" value="Glyco_trans_4_4"/>
    <property type="match status" value="1"/>
</dbReference>
<dbReference type="SUPFAM" id="SSF53756">
    <property type="entry name" value="UDP-Glycosyltransferase/glycogen phosphorylase"/>
    <property type="match status" value="1"/>
</dbReference>
<keyword evidence="4" id="KW-1185">Reference proteome</keyword>
<organism evidence="3 4">
    <name type="scientific">Methylocaldum marinum</name>
    <dbReference type="NCBI Taxonomy" id="1432792"/>
    <lineage>
        <taxon>Bacteria</taxon>
        <taxon>Pseudomonadati</taxon>
        <taxon>Pseudomonadota</taxon>
        <taxon>Gammaproteobacteria</taxon>
        <taxon>Methylococcales</taxon>
        <taxon>Methylococcaceae</taxon>
        <taxon>Methylocaldum</taxon>
    </lineage>
</organism>
<dbReference type="RefSeq" id="WP_232020376.1">
    <property type="nucleotide sequence ID" value="NZ_AP017928.1"/>
</dbReference>
<dbReference type="CDD" id="cd03801">
    <property type="entry name" value="GT4_PimA-like"/>
    <property type="match status" value="1"/>
</dbReference>
<dbReference type="InterPro" id="IPR028098">
    <property type="entry name" value="Glyco_trans_4-like_N"/>
</dbReference>
<dbReference type="InterPro" id="IPR050194">
    <property type="entry name" value="Glycosyltransferase_grp1"/>
</dbReference>
<proteinExistence type="predicted"/>
<dbReference type="InterPro" id="IPR001296">
    <property type="entry name" value="Glyco_trans_1"/>
</dbReference>
<dbReference type="EMBL" id="AP017928">
    <property type="protein sequence ID" value="BBA36239.1"/>
    <property type="molecule type" value="Genomic_DNA"/>
</dbReference>
<feature type="domain" description="Glycosyltransferase subfamily 4-like N-terminal" evidence="2">
    <location>
        <begin position="21"/>
        <end position="190"/>
    </location>
</feature>
<sequence length="402" mass="43831">MASTMDVGVVSTHIPPAKGYGGVSVTAGVLTRAWAESGCGISLVASSESIDRRLKPTDVQLGNTVKVSLYRSYWFRRWGFGLGAVPRLFGLCLRAPVVYIHGIATWPATLAALFCVLLGRRFMVAVHGGLMPEHVALIRRRKPHKWLFYKWLTFPTLRRAIAIHCTSETEAAGVTEALGGDVRILLVPNGIDSRAVSVADYPEGEGIQICFLGHVQQEKGINAFIRAWLKTRRPADRLVVAGRSVDGAYFKEFQALLEQAGGAIRYRGYLGQAEVAALLAESHYLALPSGLEETGGMRENFGNVVAESMAAGRPVLVARGLVWDHVESIGAGFIFDRAEDSACEILRRAQSLSREAWRRMSVNARGYAETKLDPVQLGEQVRRVLQGSDAAASEDIALCRPD</sequence>
<dbReference type="Gene3D" id="3.40.50.2000">
    <property type="entry name" value="Glycogen Phosphorylase B"/>
    <property type="match status" value="2"/>
</dbReference>
<evidence type="ECO:0000259" key="1">
    <source>
        <dbReference type="Pfam" id="PF00534"/>
    </source>
</evidence>
<name>A0A250L1S6_9GAMM</name>
<reference evidence="3 4" key="1">
    <citation type="submission" date="2016-12" db="EMBL/GenBank/DDBJ databases">
        <title>Genome sequencing of Methylocaldum marinum.</title>
        <authorList>
            <person name="Takeuchi M."/>
            <person name="Kamagata Y."/>
            <person name="Hiraoka S."/>
            <person name="Oshima K."/>
            <person name="Hattori M."/>
            <person name="Iwasaki W."/>
        </authorList>
    </citation>
    <scope>NUCLEOTIDE SEQUENCE [LARGE SCALE GENOMIC DNA]</scope>
    <source>
        <strain evidence="3 4">S8</strain>
    </source>
</reference>
<keyword evidence="3" id="KW-0808">Transferase</keyword>
<dbReference type="GO" id="GO:0016757">
    <property type="term" value="F:glycosyltransferase activity"/>
    <property type="evidence" value="ECO:0007669"/>
    <property type="project" value="InterPro"/>
</dbReference>
<accession>A0A250L1S6</accession>
<dbReference type="PANTHER" id="PTHR45947">
    <property type="entry name" value="SULFOQUINOVOSYL TRANSFERASE SQD2"/>
    <property type="match status" value="1"/>
</dbReference>
<dbReference type="PANTHER" id="PTHR45947:SF3">
    <property type="entry name" value="SULFOQUINOVOSYL TRANSFERASE SQD2"/>
    <property type="match status" value="1"/>
</dbReference>
<dbReference type="KEGG" id="mmai:sS8_4309"/>
<protein>
    <submittedName>
        <fullName evidence="3">Group 1 glycosyl transferase</fullName>
    </submittedName>
</protein>